<dbReference type="STRING" id="926562.Oweho_2368"/>
<dbReference type="HOGENOM" id="CLU_1894136_0_0_10"/>
<gene>
    <name evidence="2" type="ordered locus">Oweho_2368</name>
</gene>
<dbReference type="AlphaFoldDB" id="G8R6B9"/>
<keyword evidence="1" id="KW-1133">Transmembrane helix</keyword>
<keyword evidence="3" id="KW-1185">Reference proteome</keyword>
<protein>
    <submittedName>
        <fullName evidence="2">Uncharacterized protein</fullName>
    </submittedName>
</protein>
<feature type="transmembrane region" description="Helical" evidence="1">
    <location>
        <begin position="46"/>
        <end position="63"/>
    </location>
</feature>
<keyword evidence="1" id="KW-0812">Transmembrane</keyword>
<dbReference type="KEGG" id="oho:Oweho_2368"/>
<dbReference type="Proteomes" id="UP000005631">
    <property type="component" value="Chromosome"/>
</dbReference>
<sequence>MTVLKAFLQFLLKLLVFSLVVAALHYLVATNISMTFPIKEVYKMHVFVVALTMLAYAMLLVVARLDDTKVGFTFAGLVIIKMIVSFAYLYPLLEPPVYDVKEVVFNFFAIYLAFLFFEVREAYILIQKSPFAAE</sequence>
<keyword evidence="1" id="KW-0472">Membrane</keyword>
<feature type="transmembrane region" description="Helical" evidence="1">
    <location>
        <begin position="103"/>
        <end position="119"/>
    </location>
</feature>
<evidence type="ECO:0000313" key="2">
    <source>
        <dbReference type="EMBL" id="AEV33339.1"/>
    </source>
</evidence>
<organism evidence="2 3">
    <name type="scientific">Owenweeksia hongkongensis (strain DSM 17368 / CIP 108786 / JCM 12287 / NRRL B-23963 / UST20020801)</name>
    <dbReference type="NCBI Taxonomy" id="926562"/>
    <lineage>
        <taxon>Bacteria</taxon>
        <taxon>Pseudomonadati</taxon>
        <taxon>Bacteroidota</taxon>
        <taxon>Flavobacteriia</taxon>
        <taxon>Flavobacteriales</taxon>
        <taxon>Owenweeksiaceae</taxon>
        <taxon>Owenweeksia</taxon>
    </lineage>
</organism>
<reference evidence="2 3" key="1">
    <citation type="journal article" date="2012" name="Stand. Genomic Sci.">
        <title>Genome sequence of the orange-pigmented seawater bacterium Owenweeksia hongkongensis type strain (UST20020801(T)).</title>
        <authorList>
            <person name="Riedel T."/>
            <person name="Held B."/>
            <person name="Nolan M."/>
            <person name="Lucas S."/>
            <person name="Lapidus A."/>
            <person name="Tice H."/>
            <person name="Del Rio T.G."/>
            <person name="Cheng J.F."/>
            <person name="Han C."/>
            <person name="Tapia R."/>
            <person name="Goodwin L.A."/>
            <person name="Pitluck S."/>
            <person name="Liolios K."/>
            <person name="Mavromatis K."/>
            <person name="Pagani I."/>
            <person name="Ivanova N."/>
            <person name="Mikhailova N."/>
            <person name="Pati A."/>
            <person name="Chen A."/>
            <person name="Palaniappan K."/>
            <person name="Rohde M."/>
            <person name="Tindall B.J."/>
            <person name="Detter J.C."/>
            <person name="Goker M."/>
            <person name="Woyke T."/>
            <person name="Bristow J."/>
            <person name="Eisen J.A."/>
            <person name="Markowitz V."/>
            <person name="Hugenholtz P."/>
            <person name="Klenk H.P."/>
            <person name="Kyrpides N.C."/>
        </authorList>
    </citation>
    <scope>NUCLEOTIDE SEQUENCE</scope>
    <source>
        <strain evidence="3">DSM 17368 / JCM 12287 / NRRL B-23963</strain>
    </source>
</reference>
<evidence type="ECO:0000313" key="3">
    <source>
        <dbReference type="Proteomes" id="UP000005631"/>
    </source>
</evidence>
<name>G8R6B9_OWEHD</name>
<dbReference type="OrthoDB" id="1375605at2"/>
<dbReference type="EMBL" id="CP003156">
    <property type="protein sequence ID" value="AEV33339.1"/>
    <property type="molecule type" value="Genomic_DNA"/>
</dbReference>
<feature type="transmembrane region" description="Helical" evidence="1">
    <location>
        <begin position="70"/>
        <end position="91"/>
    </location>
</feature>
<accession>G8R6B9</accession>
<proteinExistence type="predicted"/>
<evidence type="ECO:0000256" key="1">
    <source>
        <dbReference type="SAM" id="Phobius"/>
    </source>
</evidence>
<dbReference type="RefSeq" id="WP_014202688.1">
    <property type="nucleotide sequence ID" value="NC_016599.1"/>
</dbReference>